<dbReference type="OrthoDB" id="9815002at2"/>
<reference evidence="3 4" key="1">
    <citation type="submission" date="2019-06" db="EMBL/GenBank/DDBJ databases">
        <title>Genome sequence of Litorilinea aerophila BAA-2444.</title>
        <authorList>
            <person name="Maclea K.S."/>
            <person name="Maurais E.G."/>
            <person name="Iannazzi L.C."/>
        </authorList>
    </citation>
    <scope>NUCLEOTIDE SEQUENCE [LARGE SCALE GENOMIC DNA]</scope>
    <source>
        <strain evidence="3 4">ATCC BAA-2444</strain>
    </source>
</reference>
<dbReference type="Gene3D" id="2.60.120.260">
    <property type="entry name" value="Galactose-binding domain-like"/>
    <property type="match status" value="1"/>
</dbReference>
<evidence type="ECO:0000259" key="2">
    <source>
        <dbReference type="PROSITE" id="PS51782"/>
    </source>
</evidence>
<dbReference type="GO" id="GO:0008932">
    <property type="term" value="F:lytic endotransglycosylase activity"/>
    <property type="evidence" value="ECO:0007669"/>
    <property type="project" value="TreeGrafter"/>
</dbReference>
<dbReference type="InterPro" id="IPR018392">
    <property type="entry name" value="LysM"/>
</dbReference>
<dbReference type="SMART" id="SM00257">
    <property type="entry name" value="LysM"/>
    <property type="match status" value="2"/>
</dbReference>
<dbReference type="Proteomes" id="UP000317371">
    <property type="component" value="Unassembled WGS sequence"/>
</dbReference>
<dbReference type="PANTHER" id="PTHR33734:SF22">
    <property type="entry name" value="MEMBRANE-BOUND LYTIC MUREIN TRANSGLYCOSYLASE D"/>
    <property type="match status" value="1"/>
</dbReference>
<dbReference type="RefSeq" id="WP_141609938.1">
    <property type="nucleotide sequence ID" value="NZ_VIGC02000010.1"/>
</dbReference>
<feature type="domain" description="LysM" evidence="2">
    <location>
        <begin position="617"/>
        <end position="661"/>
    </location>
</feature>
<accession>A0A540VH55</accession>
<sequence>MLTIVRNYVGSRAGLPSWLQRFLRGSPGRRKLVSLLAAVTLVATSVLAGTVAMTWGSAQVDVLANGSFEQGFTSIPGCGVVGAHWGCFTNGGLASYGFYDDQWERVVFDGKHSQLIEINTKDFPAADPDRYAGIYQTVRVVPNGTYKLSLKGIIRTTEMEGDPWRYRVQVGWTKGPKADWTQVMNWEDVGWNTYYPRTEPGAFSDFQTILRPEAEVITLYVRVWKKWGVAFQELDVNLDAISLVGPAPGMPKPQKPSMGTGGPVKPMGQAGPMDMPMRPEPGVCAGPELIYNGNFERGFNRVALGDVGRGWGAFTNGGAANYGFYDEQWERVIADGQHGQLIEINTKGLYPTDPDRYAGIYQHIGGLKKGMVYELSLRGLLRGEGNEEDPYRFAAQWGINPGKNINWQDVKQWEEMDLGPIYARTEPGALGSYTARFVAPADHIVLFIRGWKKWAISQVEMDFNLDAISLRACGGQGGPMADPKPGKDPWPGQGNQCVYVVKPGDTLAAIAAALDVPVQALIKANAIANPNLIFVGQKLQIPGCTMGADAMGPAMDGPGMKPDGAMMGMDGPPMKSDGPMMGMDGPSGPDHPDRRYGGPSMADGPAGMQDPMERRGAVYTVKAGDSLTAIAARLDVDVYALARANGIQDINLIYVGQQLMVP</sequence>
<evidence type="ECO:0000313" key="3">
    <source>
        <dbReference type="EMBL" id="TQE96021.1"/>
    </source>
</evidence>
<dbReference type="CDD" id="cd00118">
    <property type="entry name" value="LysM"/>
    <property type="match status" value="2"/>
</dbReference>
<evidence type="ECO:0000313" key="4">
    <source>
        <dbReference type="Proteomes" id="UP000317371"/>
    </source>
</evidence>
<feature type="domain" description="LysM" evidence="2">
    <location>
        <begin position="497"/>
        <end position="541"/>
    </location>
</feature>
<feature type="compositionally biased region" description="Low complexity" evidence="1">
    <location>
        <begin position="575"/>
        <end position="588"/>
    </location>
</feature>
<feature type="region of interest" description="Disordered" evidence="1">
    <location>
        <begin position="575"/>
        <end position="610"/>
    </location>
</feature>
<dbReference type="PANTHER" id="PTHR33734">
    <property type="entry name" value="LYSM DOMAIN-CONTAINING GPI-ANCHORED PROTEIN 2"/>
    <property type="match status" value="1"/>
</dbReference>
<dbReference type="AlphaFoldDB" id="A0A540VH55"/>
<evidence type="ECO:0000256" key="1">
    <source>
        <dbReference type="SAM" id="MobiDB-lite"/>
    </source>
</evidence>
<dbReference type="Gene3D" id="3.10.350.10">
    <property type="entry name" value="LysM domain"/>
    <property type="match status" value="2"/>
</dbReference>
<dbReference type="SUPFAM" id="SSF54106">
    <property type="entry name" value="LysM domain"/>
    <property type="match status" value="2"/>
</dbReference>
<protein>
    <submittedName>
        <fullName evidence="3">LysM peptidoglycan-binding domain-containing protein</fullName>
    </submittedName>
</protein>
<dbReference type="InterPro" id="IPR036779">
    <property type="entry name" value="LysM_dom_sf"/>
</dbReference>
<organism evidence="3 4">
    <name type="scientific">Litorilinea aerophila</name>
    <dbReference type="NCBI Taxonomy" id="1204385"/>
    <lineage>
        <taxon>Bacteria</taxon>
        <taxon>Bacillati</taxon>
        <taxon>Chloroflexota</taxon>
        <taxon>Caldilineae</taxon>
        <taxon>Caldilineales</taxon>
        <taxon>Caldilineaceae</taxon>
        <taxon>Litorilinea</taxon>
    </lineage>
</organism>
<keyword evidence="4" id="KW-1185">Reference proteome</keyword>
<name>A0A540VH55_9CHLR</name>
<dbReference type="PROSITE" id="PS51782">
    <property type="entry name" value="LYSM"/>
    <property type="match status" value="2"/>
</dbReference>
<proteinExistence type="predicted"/>
<dbReference type="EMBL" id="VIGC01000010">
    <property type="protein sequence ID" value="TQE96021.1"/>
    <property type="molecule type" value="Genomic_DNA"/>
</dbReference>
<dbReference type="InParanoid" id="A0A540VH55"/>
<comment type="caution">
    <text evidence="3">The sequence shown here is derived from an EMBL/GenBank/DDBJ whole genome shotgun (WGS) entry which is preliminary data.</text>
</comment>
<dbReference type="Pfam" id="PF01476">
    <property type="entry name" value="LysM"/>
    <property type="match status" value="2"/>
</dbReference>
<gene>
    <name evidence="3" type="ORF">FKZ61_09795</name>
</gene>